<proteinExistence type="predicted"/>
<name>A0A061BDM4_RHOTO</name>
<feature type="compositionally biased region" description="Basic and acidic residues" evidence="1">
    <location>
        <begin position="65"/>
        <end position="81"/>
    </location>
</feature>
<accession>A0A061BDM4</accession>
<sequence length="421" mass="44615">MNGPAPPPSAPPALTAPAQAQEGVEATRPSSVTAVDWADTAGPTHETHDPSPRPSTDSTPPRNRFSLDKFRRPVHPGHTDNEGAVGRQARMLYALITGLVPPPRPPVKKFSLPSLVPAHLSRDNGYTPVLVTQPSAAGAQVTPEHALGRRARAGDSPRPVPIVKPKALKKLKADLLDADKAKRIVSDLKRMDAPVDNPVLEADEQSSEPEPSSTLHVLASRGYALPPLDSTPTVSAVSLPPVSPGALAGLAGAQSGAFELLADMTGALIGKSGAHQGVFVPPVDRISVFVYWWGFELSIPPATIKTLSSVASVQQTFMTFLQAFVIAGGEIHDLSCRLDRSTSTDGTDQMTGFAGAPELAPFIRYIASYCDMEWSAIKAQDRGHGIVLAATWLLPVALVPRPWDFPVSLPSPHPPRKLGTT</sequence>
<evidence type="ECO:0000313" key="2">
    <source>
        <dbReference type="EMBL" id="CDR45034.1"/>
    </source>
</evidence>
<dbReference type="AlphaFoldDB" id="A0A061BDM4"/>
<dbReference type="EMBL" id="LK052945">
    <property type="protein sequence ID" value="CDR45034.1"/>
    <property type="molecule type" value="Genomic_DNA"/>
</dbReference>
<dbReference type="OrthoDB" id="2434934at2759"/>
<feature type="region of interest" description="Disordered" evidence="1">
    <location>
        <begin position="1"/>
        <end position="87"/>
    </location>
</feature>
<reference evidence="2" key="1">
    <citation type="journal article" date="2014" name="Genome Announc.">
        <title>Draft genome sequence of Rhodosporidium toruloides CECT1137, an oleaginous yeast of biotechnological interest.</title>
        <authorList>
            <person name="Morin N."/>
            <person name="Calcas X."/>
            <person name="Devillers H."/>
            <person name="Durrens P."/>
            <person name="Sherman D.J."/>
            <person name="Nicaud J.-M."/>
            <person name="Neuveglise C."/>
        </authorList>
    </citation>
    <scope>NUCLEOTIDE SEQUENCE</scope>
    <source>
        <strain evidence="2">CECT1137</strain>
    </source>
</reference>
<feature type="compositionally biased region" description="Pro residues" evidence="1">
    <location>
        <begin position="1"/>
        <end position="11"/>
    </location>
</feature>
<evidence type="ECO:0000256" key="1">
    <source>
        <dbReference type="SAM" id="MobiDB-lite"/>
    </source>
</evidence>
<organism evidence="2">
    <name type="scientific">Rhodotorula toruloides</name>
    <name type="common">Yeast</name>
    <name type="synonym">Rhodosporidium toruloides</name>
    <dbReference type="NCBI Taxonomy" id="5286"/>
    <lineage>
        <taxon>Eukaryota</taxon>
        <taxon>Fungi</taxon>
        <taxon>Dikarya</taxon>
        <taxon>Basidiomycota</taxon>
        <taxon>Pucciniomycotina</taxon>
        <taxon>Microbotryomycetes</taxon>
        <taxon>Sporidiobolales</taxon>
        <taxon>Sporidiobolaceae</taxon>
        <taxon>Rhodotorula</taxon>
    </lineage>
</organism>
<gene>
    <name evidence="2" type="ORF">RHTO0S_10e04346g</name>
</gene>
<protein>
    <submittedName>
        <fullName evidence="2">RHTO0S10e04346g1_1</fullName>
    </submittedName>
</protein>